<dbReference type="HOGENOM" id="CLU_052779_1_0_7"/>
<dbReference type="InterPro" id="IPR050646">
    <property type="entry name" value="Cas1"/>
</dbReference>
<evidence type="ECO:0000256" key="7">
    <source>
        <dbReference type="ARBA" id="ARBA00023125"/>
    </source>
</evidence>
<proteinExistence type="inferred from homology"/>
<dbReference type="Pfam" id="PF01867">
    <property type="entry name" value="Cas_Cas1"/>
    <property type="match status" value="1"/>
</dbReference>
<dbReference type="NCBIfam" id="TIGR00287">
    <property type="entry name" value="cas1"/>
    <property type="match status" value="1"/>
</dbReference>
<dbReference type="EMBL" id="CP000252">
    <property type="protein sequence ID" value="ABC76486.1"/>
    <property type="molecule type" value="Genomic_DNA"/>
</dbReference>
<evidence type="ECO:0000256" key="4">
    <source>
        <dbReference type="ARBA" id="ARBA00022801"/>
    </source>
</evidence>
<dbReference type="InParanoid" id="Q2LQX3"/>
<keyword evidence="4 10" id="KW-0378">Hydrolase</keyword>
<dbReference type="PANTHER" id="PTHR34353:SF2">
    <property type="entry name" value="CRISPR-ASSOCIATED ENDONUCLEASE CAS1 1"/>
    <property type="match status" value="1"/>
</dbReference>
<feature type="binding site" evidence="10">
    <location>
        <position position="222"/>
    </location>
    <ligand>
        <name>Mn(2+)</name>
        <dbReference type="ChEBI" id="CHEBI:29035"/>
    </ligand>
</feature>
<dbReference type="CDD" id="cd09634">
    <property type="entry name" value="Cas1_I-II-III"/>
    <property type="match status" value="1"/>
</dbReference>
<keyword evidence="3 10" id="KW-0255">Endonuclease</keyword>
<keyword evidence="12" id="KW-1185">Reference proteome</keyword>
<evidence type="ECO:0000313" key="11">
    <source>
        <dbReference type="EMBL" id="ABC76486.1"/>
    </source>
</evidence>
<keyword evidence="2 10" id="KW-0479">Metal-binding</keyword>
<evidence type="ECO:0000256" key="3">
    <source>
        <dbReference type="ARBA" id="ARBA00022759"/>
    </source>
</evidence>
<keyword evidence="6 10" id="KW-0051">Antiviral defense</keyword>
<dbReference type="GO" id="GO:0051607">
    <property type="term" value="P:defense response to virus"/>
    <property type="evidence" value="ECO:0007669"/>
    <property type="project" value="UniProtKB-UniRule"/>
</dbReference>
<evidence type="ECO:0000256" key="6">
    <source>
        <dbReference type="ARBA" id="ARBA00023118"/>
    </source>
</evidence>
<dbReference type="InterPro" id="IPR042211">
    <property type="entry name" value="CRISPR-assoc_Cas1_N"/>
</dbReference>
<evidence type="ECO:0000256" key="2">
    <source>
        <dbReference type="ARBA" id="ARBA00022723"/>
    </source>
</evidence>
<comment type="similarity">
    <text evidence="10">Belongs to the CRISPR-associated endonuclease Cas1 family.</text>
</comment>
<dbReference type="HAMAP" id="MF_01470">
    <property type="entry name" value="Cas1"/>
    <property type="match status" value="1"/>
</dbReference>
<dbReference type="OrthoDB" id="9803119at2"/>
<comment type="function">
    <text evidence="10">CRISPR (clustered regularly interspaced short palindromic repeat), is an adaptive immune system that provides protection against mobile genetic elements (viruses, transposable elements and conjugative plasmids). CRISPR clusters contain spacers, sequences complementary to antecedent mobile elements, and target invading nucleic acids. CRISPR clusters are transcribed and processed into CRISPR RNA (crRNA). Acts as a dsDNA endonuclease. Involved in the integration of spacer DNA into the CRISPR cassette.</text>
</comment>
<protein>
    <recommendedName>
        <fullName evidence="10">CRISPR-associated endonuclease Cas1</fullName>
        <ecNumber evidence="10">3.1.-.-</ecNumber>
    </recommendedName>
</protein>
<dbReference type="EC" id="3.1.-.-" evidence="10"/>
<dbReference type="InterPro" id="IPR002729">
    <property type="entry name" value="CRISPR-assoc_Cas1"/>
</dbReference>
<dbReference type="STRING" id="56780.SYN_02241"/>
<dbReference type="GO" id="GO:0043571">
    <property type="term" value="P:maintenance of CRISPR repeat elements"/>
    <property type="evidence" value="ECO:0007669"/>
    <property type="project" value="UniProtKB-UniRule"/>
</dbReference>
<evidence type="ECO:0000256" key="5">
    <source>
        <dbReference type="ARBA" id="ARBA00022842"/>
    </source>
</evidence>
<keyword evidence="5 10" id="KW-0460">Magnesium</keyword>
<dbReference type="GO" id="GO:0016787">
    <property type="term" value="F:hydrolase activity"/>
    <property type="evidence" value="ECO:0007669"/>
    <property type="project" value="UniProtKB-KW"/>
</dbReference>
<evidence type="ECO:0000256" key="10">
    <source>
        <dbReference type="HAMAP-Rule" id="MF_01470"/>
    </source>
</evidence>
<comment type="subunit">
    <text evidence="9 10">Homodimer, forms a heterotetramer with a Cas2 homodimer.</text>
</comment>
<dbReference type="Gene3D" id="1.20.120.920">
    <property type="entry name" value="CRISPR-associated endonuclease Cas1, C-terminal domain"/>
    <property type="match status" value="1"/>
</dbReference>
<comment type="cofactor">
    <cofactor evidence="10">
        <name>Mg(2+)</name>
        <dbReference type="ChEBI" id="CHEBI:18420"/>
    </cofactor>
    <cofactor evidence="10">
        <name>Mn(2+)</name>
        <dbReference type="ChEBI" id="CHEBI:29035"/>
    </cofactor>
</comment>
<dbReference type="Gene3D" id="3.100.10.20">
    <property type="entry name" value="CRISPR-associated endonuclease Cas1, N-terminal domain"/>
    <property type="match status" value="1"/>
</dbReference>
<evidence type="ECO:0000256" key="8">
    <source>
        <dbReference type="ARBA" id="ARBA00023211"/>
    </source>
</evidence>
<dbReference type="Proteomes" id="UP000001933">
    <property type="component" value="Chromosome"/>
</dbReference>
<sequence>MVVYVRTQGARIIKEGRHLLVRKGDAVYHTLFTYKLDQLVIFGNVEITHQALAQLMRYGIDVVFLSFRGRYLGRISPPESKNVFLHKRQYSLLGNETFTLRQVRAIVAGKLANMATLLMRIKRSRNVSLASQKAHEIQSLIRLLFQAESVDSLRGYEGRGSALYFEAFGRGFIENQGFFRRVRRPPTDPVNSVLSLLYTFLMNRVYAAVRVAGLDPYPGFLHALDYGRYSLVLDLMEEFRTIIADTLTLSLFNLKILKREDFYFEEPVREEDFVQDPGERIADVSRDPIGLIANGHGDSELLDLPEQRMAGEMPVEDLSTGKYPVKLRDAAFKRVIEAFEQKLTTSFHYPPAERQLTYGEALIFQAGHCRRVIEGEADVYQPVLLK</sequence>
<dbReference type="PANTHER" id="PTHR34353">
    <property type="entry name" value="CRISPR-ASSOCIATED ENDONUCLEASE CAS1 1"/>
    <property type="match status" value="1"/>
</dbReference>
<keyword evidence="7 10" id="KW-0238">DNA-binding</keyword>
<keyword evidence="1 10" id="KW-0540">Nuclease</keyword>
<dbReference type="RefSeq" id="WP_011416520.1">
    <property type="nucleotide sequence ID" value="NC_007759.1"/>
</dbReference>
<feature type="binding site" evidence="10">
    <location>
        <position position="237"/>
    </location>
    <ligand>
        <name>Mn(2+)</name>
        <dbReference type="ChEBI" id="CHEBI:29035"/>
    </ligand>
</feature>
<dbReference type="GO" id="GO:0003677">
    <property type="term" value="F:DNA binding"/>
    <property type="evidence" value="ECO:0007669"/>
    <property type="project" value="UniProtKB-KW"/>
</dbReference>
<dbReference type="GO" id="GO:0046872">
    <property type="term" value="F:metal ion binding"/>
    <property type="evidence" value="ECO:0007669"/>
    <property type="project" value="UniProtKB-UniRule"/>
</dbReference>
<name>Q2LQX3_SYNAS</name>
<dbReference type="InterPro" id="IPR042206">
    <property type="entry name" value="CRISPR-assoc_Cas1_C"/>
</dbReference>
<evidence type="ECO:0000313" key="12">
    <source>
        <dbReference type="Proteomes" id="UP000001933"/>
    </source>
</evidence>
<dbReference type="eggNOG" id="COG1518">
    <property type="taxonomic scope" value="Bacteria"/>
</dbReference>
<evidence type="ECO:0000256" key="1">
    <source>
        <dbReference type="ARBA" id="ARBA00022722"/>
    </source>
</evidence>
<organism evidence="11 12">
    <name type="scientific">Syntrophus aciditrophicus (strain SB)</name>
    <dbReference type="NCBI Taxonomy" id="56780"/>
    <lineage>
        <taxon>Bacteria</taxon>
        <taxon>Pseudomonadati</taxon>
        <taxon>Thermodesulfobacteriota</taxon>
        <taxon>Syntrophia</taxon>
        <taxon>Syntrophales</taxon>
        <taxon>Syntrophaceae</taxon>
        <taxon>Syntrophus</taxon>
    </lineage>
</organism>
<keyword evidence="8 10" id="KW-0464">Manganese</keyword>
<gene>
    <name evidence="10" type="primary">cas1</name>
    <name evidence="11" type="ORF">SYN_02241</name>
</gene>
<accession>Q2LQX3</accession>
<reference evidence="11 12" key="1">
    <citation type="journal article" date="2007" name="Proc. Natl. Acad. Sci. U.S.A.">
        <title>The genome of Syntrophus aciditrophicus: life at the thermodynamic limit of microbial growth.</title>
        <authorList>
            <person name="McInerney M.J."/>
            <person name="Rohlin L."/>
            <person name="Mouttaki H."/>
            <person name="Kim U."/>
            <person name="Krupp R.S."/>
            <person name="Rios-Hernandez L."/>
            <person name="Sieber J."/>
            <person name="Struchtemeyer C.G."/>
            <person name="Bhattacharyya A."/>
            <person name="Campbell J.W."/>
            <person name="Gunsalus R.P."/>
        </authorList>
    </citation>
    <scope>NUCLEOTIDE SEQUENCE [LARGE SCALE GENOMIC DNA]</scope>
    <source>
        <strain evidence="11 12">SB</strain>
    </source>
</reference>
<evidence type="ECO:0000256" key="9">
    <source>
        <dbReference type="ARBA" id="ARBA00038592"/>
    </source>
</evidence>
<dbReference type="GO" id="GO:0004519">
    <property type="term" value="F:endonuclease activity"/>
    <property type="evidence" value="ECO:0007669"/>
    <property type="project" value="UniProtKB-UniRule"/>
</dbReference>
<dbReference type="KEGG" id="sat:SYN_02241"/>
<dbReference type="AlphaFoldDB" id="Q2LQX3"/>
<feature type="binding site" evidence="10">
    <location>
        <position position="157"/>
    </location>
    <ligand>
        <name>Mn(2+)</name>
        <dbReference type="ChEBI" id="CHEBI:29035"/>
    </ligand>
</feature>